<organism evidence="2 3">
    <name type="scientific">Massilia yuzhufengensis</name>
    <dbReference type="NCBI Taxonomy" id="1164594"/>
    <lineage>
        <taxon>Bacteria</taxon>
        <taxon>Pseudomonadati</taxon>
        <taxon>Pseudomonadota</taxon>
        <taxon>Betaproteobacteria</taxon>
        <taxon>Burkholderiales</taxon>
        <taxon>Oxalobacteraceae</taxon>
        <taxon>Telluria group</taxon>
        <taxon>Massilia</taxon>
    </lineage>
</organism>
<dbReference type="STRING" id="1164594.SAMN05216204_14131"/>
<accession>A0A1I1VSC1</accession>
<dbReference type="EMBL" id="FOLD01000041">
    <property type="protein sequence ID" value="SFD85724.1"/>
    <property type="molecule type" value="Genomic_DNA"/>
</dbReference>
<dbReference type="Proteomes" id="UP000198639">
    <property type="component" value="Unassembled WGS sequence"/>
</dbReference>
<reference evidence="3" key="1">
    <citation type="submission" date="2016-10" db="EMBL/GenBank/DDBJ databases">
        <authorList>
            <person name="Varghese N."/>
            <person name="Submissions S."/>
        </authorList>
    </citation>
    <scope>NUCLEOTIDE SEQUENCE [LARGE SCALE GENOMIC DNA]</scope>
    <source>
        <strain evidence="3">CGMCC 1.12041</strain>
    </source>
</reference>
<keyword evidence="3" id="KW-1185">Reference proteome</keyword>
<dbReference type="AlphaFoldDB" id="A0A1I1VSC1"/>
<name>A0A1I1VSC1_9BURK</name>
<evidence type="ECO:0000313" key="3">
    <source>
        <dbReference type="Proteomes" id="UP000198639"/>
    </source>
</evidence>
<dbReference type="OrthoDB" id="5702022at2"/>
<evidence type="ECO:0008006" key="4">
    <source>
        <dbReference type="Google" id="ProtNLM"/>
    </source>
</evidence>
<feature type="region of interest" description="Disordered" evidence="1">
    <location>
        <begin position="56"/>
        <end position="75"/>
    </location>
</feature>
<gene>
    <name evidence="2" type="ORF">SAMN05216204_14131</name>
</gene>
<proteinExistence type="predicted"/>
<dbReference type="RefSeq" id="WP_091876966.1">
    <property type="nucleotide sequence ID" value="NZ_FOLD01000041.1"/>
</dbReference>
<sequence length="254" mass="26348">MTFPDELLIAYLNGELAEPVRASVERAMRADPVLAARVAQHRKAQAGLGRARISSVSANGHDGKHHHQRAAPPGGAKVVHLDSLRPGRAAPPQPARPGWTRQHWIAMLAALATGLVAGALGWQELRHDPGLVMLESSNGALVARGRLVDALGGQLASPGPSDSGVRIGVTFVSKDGSYCRSFVVDTTAGLACRGGGRWTIPVLAQPRPGAAWLDGSSLPPAVQAAIDARIVGATLDPAAERAAQQRGWTGPGGN</sequence>
<evidence type="ECO:0000313" key="2">
    <source>
        <dbReference type="EMBL" id="SFD85724.1"/>
    </source>
</evidence>
<protein>
    <recommendedName>
        <fullName evidence="4">Transmembrane transcriptional regulator (Anti-sigma factor RsiW)</fullName>
    </recommendedName>
</protein>
<evidence type="ECO:0000256" key="1">
    <source>
        <dbReference type="SAM" id="MobiDB-lite"/>
    </source>
</evidence>